<dbReference type="GO" id="GO:0004497">
    <property type="term" value="F:monooxygenase activity"/>
    <property type="evidence" value="ECO:0007669"/>
    <property type="project" value="UniProtKB-KW"/>
</dbReference>
<evidence type="ECO:0000256" key="6">
    <source>
        <dbReference type="PIRSR" id="PIRSR602401-1"/>
    </source>
</evidence>
<dbReference type="GO" id="GO:0020037">
    <property type="term" value="F:heme binding"/>
    <property type="evidence" value="ECO:0007669"/>
    <property type="project" value="InterPro"/>
</dbReference>
<reference evidence="9 10" key="1">
    <citation type="journal article" date="2018" name="IMA Fungus">
        <title>IMA Genome-F 9: Draft genome sequence of Annulohypoxylon stygium, Aspergillus mulundensis, Berkeleyomyces basicola (syn. Thielaviopsis basicola), Ceratocystis smalleyi, two Cercospora beticola strains, Coleophoma cylindrospora, Fusarium fracticaudum, Phialophora cf. hyalina, and Morchella septimelata.</title>
        <authorList>
            <person name="Wingfield B.D."/>
            <person name="Bills G.F."/>
            <person name="Dong Y."/>
            <person name="Huang W."/>
            <person name="Nel W.J."/>
            <person name="Swalarsk-Parry B.S."/>
            <person name="Vaghefi N."/>
            <person name="Wilken P.M."/>
            <person name="An Z."/>
            <person name="de Beer Z.W."/>
            <person name="De Vos L."/>
            <person name="Chen L."/>
            <person name="Duong T.A."/>
            <person name="Gao Y."/>
            <person name="Hammerbacher A."/>
            <person name="Kikkert J.R."/>
            <person name="Li Y."/>
            <person name="Li H."/>
            <person name="Li K."/>
            <person name="Li Q."/>
            <person name="Liu X."/>
            <person name="Ma X."/>
            <person name="Naidoo K."/>
            <person name="Pethybridge S.J."/>
            <person name="Sun J."/>
            <person name="Steenkamp E.T."/>
            <person name="van der Nest M.A."/>
            <person name="van Wyk S."/>
            <person name="Wingfield M.J."/>
            <person name="Xiong C."/>
            <person name="Yue Q."/>
            <person name="Zhang X."/>
        </authorList>
    </citation>
    <scope>NUCLEOTIDE SEQUENCE [LARGE SCALE GENOMIC DNA]</scope>
    <source>
        <strain evidence="9 10">BP5796</strain>
    </source>
</reference>
<keyword evidence="8" id="KW-1133">Transmembrane helix</keyword>
<keyword evidence="7" id="KW-0560">Oxidoreductase</keyword>
<dbReference type="InterPro" id="IPR050121">
    <property type="entry name" value="Cytochrome_P450_monoxygenase"/>
</dbReference>
<evidence type="ECO:0000313" key="10">
    <source>
        <dbReference type="Proteomes" id="UP000256328"/>
    </source>
</evidence>
<proteinExistence type="inferred from homology"/>
<dbReference type="PROSITE" id="PS00086">
    <property type="entry name" value="CYTOCHROME_P450"/>
    <property type="match status" value="1"/>
</dbReference>
<dbReference type="InterPro" id="IPR017972">
    <property type="entry name" value="Cyt_P450_CS"/>
</dbReference>
<dbReference type="PANTHER" id="PTHR24305">
    <property type="entry name" value="CYTOCHROME P450"/>
    <property type="match status" value="1"/>
</dbReference>
<keyword evidence="5 6" id="KW-0408">Iron</keyword>
<protein>
    <submittedName>
        <fullName evidence="9">Uncharacterized protein</fullName>
    </submittedName>
</protein>
<keyword evidence="7" id="KW-0503">Monooxygenase</keyword>
<dbReference type="GO" id="GO:0005506">
    <property type="term" value="F:iron ion binding"/>
    <property type="evidence" value="ECO:0007669"/>
    <property type="project" value="InterPro"/>
</dbReference>
<comment type="caution">
    <text evidence="9">The sequence shown here is derived from an EMBL/GenBank/DDBJ whole genome shotgun (WGS) entry which is preliminary data.</text>
</comment>
<comment type="cofactor">
    <cofactor evidence="1 6">
        <name>heme</name>
        <dbReference type="ChEBI" id="CHEBI:30413"/>
    </cofactor>
</comment>
<evidence type="ECO:0000256" key="8">
    <source>
        <dbReference type="SAM" id="Phobius"/>
    </source>
</evidence>
<evidence type="ECO:0000313" key="9">
    <source>
        <dbReference type="EMBL" id="RDW76204.1"/>
    </source>
</evidence>
<evidence type="ECO:0000256" key="3">
    <source>
        <dbReference type="ARBA" id="ARBA00022617"/>
    </source>
</evidence>
<evidence type="ECO:0000256" key="4">
    <source>
        <dbReference type="ARBA" id="ARBA00022723"/>
    </source>
</evidence>
<accession>A0A3D8RQP4</accession>
<dbReference type="InterPro" id="IPR002401">
    <property type="entry name" value="Cyt_P450_E_grp-I"/>
</dbReference>
<keyword evidence="3 6" id="KW-0349">Heme</keyword>
<evidence type="ECO:0000256" key="1">
    <source>
        <dbReference type="ARBA" id="ARBA00001971"/>
    </source>
</evidence>
<comment type="similarity">
    <text evidence="2 7">Belongs to the cytochrome P450 family.</text>
</comment>
<dbReference type="CDD" id="cd11058">
    <property type="entry name" value="CYP60B-like"/>
    <property type="match status" value="1"/>
</dbReference>
<dbReference type="InterPro" id="IPR036396">
    <property type="entry name" value="Cyt_P450_sf"/>
</dbReference>
<organism evidence="9 10">
    <name type="scientific">Coleophoma crateriformis</name>
    <dbReference type="NCBI Taxonomy" id="565419"/>
    <lineage>
        <taxon>Eukaryota</taxon>
        <taxon>Fungi</taxon>
        <taxon>Dikarya</taxon>
        <taxon>Ascomycota</taxon>
        <taxon>Pezizomycotina</taxon>
        <taxon>Leotiomycetes</taxon>
        <taxon>Helotiales</taxon>
        <taxon>Dermateaceae</taxon>
        <taxon>Coleophoma</taxon>
    </lineage>
</organism>
<keyword evidence="10" id="KW-1185">Reference proteome</keyword>
<sequence length="505" mass="57722">MAPLSFDLTTKFAAWTLVLGVACPALYVLWSITYNLFFHPLRSYPGPLLWRISRLPRDYYNLKGELHVPMLAFHKKYGTVIRIAPDELSFASAQAQKDVLSISPGKVEFPKDPRRLQRTPNGIMPISGADKDTHARYRRLLSHAFSERGLREQEPRIQKYADLLVQRLSEKAEANEATNMIDWYIMTEFDLIGDLAWGDNFECLKTGIKHQWIIASEQNLQHVSHMAVLRRWNLDSWGSWLLSPTIVEGRKKNFEQAQQLMDKRVAYDGPPRGDFWDHVLIKSENDNEKGEGLTKAEMMINASVLVVGGMEPVSTALGGATFLLLKHPEKMQKLLGEIRSAFTSAHEIDIQAMNRLPYLHACFEETMRLYPPAPTPFARVPPVGGGMVDGKHVPEWTEINLLPSMGNRLESNFHRPDDFVPERWLKDAPVEFANDQKAACQVFSLGIRNCIGRNLAYAESRLIMTKVLYNFDLELAQGQDDWLNQKIYLVWQKGPLYVKLSKVYH</sequence>
<evidence type="ECO:0000256" key="2">
    <source>
        <dbReference type="ARBA" id="ARBA00010617"/>
    </source>
</evidence>
<name>A0A3D8RQP4_9HELO</name>
<dbReference type="EMBL" id="PDLN01000009">
    <property type="protein sequence ID" value="RDW76204.1"/>
    <property type="molecule type" value="Genomic_DNA"/>
</dbReference>
<dbReference type="GO" id="GO:0016705">
    <property type="term" value="F:oxidoreductase activity, acting on paired donors, with incorporation or reduction of molecular oxygen"/>
    <property type="evidence" value="ECO:0007669"/>
    <property type="project" value="InterPro"/>
</dbReference>
<gene>
    <name evidence="9" type="ORF">BP5796_07025</name>
</gene>
<dbReference type="InterPro" id="IPR001128">
    <property type="entry name" value="Cyt_P450"/>
</dbReference>
<dbReference type="Proteomes" id="UP000256328">
    <property type="component" value="Unassembled WGS sequence"/>
</dbReference>
<dbReference type="AlphaFoldDB" id="A0A3D8RQP4"/>
<keyword evidence="4 6" id="KW-0479">Metal-binding</keyword>
<dbReference type="PRINTS" id="PR00463">
    <property type="entry name" value="EP450I"/>
</dbReference>
<dbReference type="OrthoDB" id="3583210at2759"/>
<evidence type="ECO:0000256" key="7">
    <source>
        <dbReference type="RuleBase" id="RU000461"/>
    </source>
</evidence>
<feature type="binding site" description="axial binding residue" evidence="6">
    <location>
        <position position="450"/>
    </location>
    <ligand>
        <name>heme</name>
        <dbReference type="ChEBI" id="CHEBI:30413"/>
    </ligand>
    <ligandPart>
        <name>Fe</name>
        <dbReference type="ChEBI" id="CHEBI:18248"/>
    </ligandPart>
</feature>
<keyword evidence="8" id="KW-0812">Transmembrane</keyword>
<dbReference type="Pfam" id="PF00067">
    <property type="entry name" value="p450"/>
    <property type="match status" value="1"/>
</dbReference>
<evidence type="ECO:0000256" key="5">
    <source>
        <dbReference type="ARBA" id="ARBA00023004"/>
    </source>
</evidence>
<dbReference type="PANTHER" id="PTHR24305:SF210">
    <property type="entry name" value="CYTOCHROME P450 MONOOXYGENASE ASQL-RELATED"/>
    <property type="match status" value="1"/>
</dbReference>
<feature type="transmembrane region" description="Helical" evidence="8">
    <location>
        <begin position="12"/>
        <end position="37"/>
    </location>
</feature>
<dbReference type="Gene3D" id="1.10.630.10">
    <property type="entry name" value="Cytochrome P450"/>
    <property type="match status" value="1"/>
</dbReference>
<keyword evidence="8" id="KW-0472">Membrane</keyword>
<dbReference type="PRINTS" id="PR00385">
    <property type="entry name" value="P450"/>
</dbReference>
<dbReference type="SUPFAM" id="SSF48264">
    <property type="entry name" value="Cytochrome P450"/>
    <property type="match status" value="1"/>
</dbReference>